<organism evidence="1">
    <name type="scientific">Arundo donax</name>
    <name type="common">Giant reed</name>
    <name type="synonym">Donax arundinaceus</name>
    <dbReference type="NCBI Taxonomy" id="35708"/>
    <lineage>
        <taxon>Eukaryota</taxon>
        <taxon>Viridiplantae</taxon>
        <taxon>Streptophyta</taxon>
        <taxon>Embryophyta</taxon>
        <taxon>Tracheophyta</taxon>
        <taxon>Spermatophyta</taxon>
        <taxon>Magnoliopsida</taxon>
        <taxon>Liliopsida</taxon>
        <taxon>Poales</taxon>
        <taxon>Poaceae</taxon>
        <taxon>PACMAD clade</taxon>
        <taxon>Arundinoideae</taxon>
        <taxon>Arundineae</taxon>
        <taxon>Arundo</taxon>
    </lineage>
</organism>
<proteinExistence type="predicted"/>
<dbReference type="EMBL" id="GBRH01270256">
    <property type="protein sequence ID" value="JAD27639.1"/>
    <property type="molecule type" value="Transcribed_RNA"/>
</dbReference>
<evidence type="ECO:0000313" key="1">
    <source>
        <dbReference type="EMBL" id="JAD27639.1"/>
    </source>
</evidence>
<accession>A0A0A8YM57</accession>
<protein>
    <submittedName>
        <fullName evidence="1">Uncharacterized protein</fullName>
    </submittedName>
</protein>
<reference evidence="1" key="2">
    <citation type="journal article" date="2015" name="Data Brief">
        <title>Shoot transcriptome of the giant reed, Arundo donax.</title>
        <authorList>
            <person name="Barrero R.A."/>
            <person name="Guerrero F.D."/>
            <person name="Moolhuijzen P."/>
            <person name="Goolsby J.A."/>
            <person name="Tidwell J."/>
            <person name="Bellgard S.E."/>
            <person name="Bellgard M.I."/>
        </authorList>
    </citation>
    <scope>NUCLEOTIDE SEQUENCE</scope>
    <source>
        <tissue evidence="1">Shoot tissue taken approximately 20 cm above the soil surface</tissue>
    </source>
</reference>
<name>A0A0A8YM57_ARUDO</name>
<reference evidence="1" key="1">
    <citation type="submission" date="2014-09" db="EMBL/GenBank/DDBJ databases">
        <authorList>
            <person name="Magalhaes I.L.F."/>
            <person name="Oliveira U."/>
            <person name="Santos F.R."/>
            <person name="Vidigal T.H.D.A."/>
            <person name="Brescovit A.D."/>
            <person name="Santos A.J."/>
        </authorList>
    </citation>
    <scope>NUCLEOTIDE SEQUENCE</scope>
    <source>
        <tissue evidence="1">Shoot tissue taken approximately 20 cm above the soil surface</tissue>
    </source>
</reference>
<dbReference type="AlphaFoldDB" id="A0A0A8YM57"/>
<sequence length="63" mass="7248">MLKIVISNGECEIARSSHALKYQQKKNKKIATLFLDIRALRWLYSLLQHVALLATTMIVPTHK</sequence>